<keyword evidence="2" id="KW-1185">Reference proteome</keyword>
<proteinExistence type="predicted"/>
<dbReference type="EMBL" id="CM043801">
    <property type="protein sequence ID" value="KAI4809833.1"/>
    <property type="molecule type" value="Genomic_DNA"/>
</dbReference>
<evidence type="ECO:0000313" key="2">
    <source>
        <dbReference type="Proteomes" id="UP001057452"/>
    </source>
</evidence>
<organism evidence="1 2">
    <name type="scientific">Chaenocephalus aceratus</name>
    <name type="common">Blackfin icefish</name>
    <name type="synonym">Chaenichthys aceratus</name>
    <dbReference type="NCBI Taxonomy" id="36190"/>
    <lineage>
        <taxon>Eukaryota</taxon>
        <taxon>Metazoa</taxon>
        <taxon>Chordata</taxon>
        <taxon>Craniata</taxon>
        <taxon>Vertebrata</taxon>
        <taxon>Euteleostomi</taxon>
        <taxon>Actinopterygii</taxon>
        <taxon>Neopterygii</taxon>
        <taxon>Teleostei</taxon>
        <taxon>Neoteleostei</taxon>
        <taxon>Acanthomorphata</taxon>
        <taxon>Eupercaria</taxon>
        <taxon>Perciformes</taxon>
        <taxon>Notothenioidei</taxon>
        <taxon>Channichthyidae</taxon>
        <taxon>Chaenocephalus</taxon>
    </lineage>
</organism>
<sequence>MLLDRRDRRDRRVSDEPFSRPRCDVSVDHHFSGLQLRPESWALDRRRHGGDREGRSLFASSGVRTPGSCLLSLICPSSITDVSAVIYELRGAGGTWLEGTTWPSHGGLLPLNGSMCAVSACCAISCRSYKEPGCPGYAVLSPGPRSCMH</sequence>
<gene>
    <name evidence="1" type="ORF">KUCAC02_018693</name>
</gene>
<comment type="caution">
    <text evidence="1">The sequence shown here is derived from an EMBL/GenBank/DDBJ whole genome shotgun (WGS) entry which is preliminary data.</text>
</comment>
<name>A0ACB9W9A3_CHAAC</name>
<reference evidence="1" key="1">
    <citation type="submission" date="2022-05" db="EMBL/GenBank/DDBJ databases">
        <title>Chromosome-level genome of Chaenocephalus aceratus.</title>
        <authorList>
            <person name="Park H."/>
        </authorList>
    </citation>
    <scope>NUCLEOTIDE SEQUENCE</scope>
    <source>
        <strain evidence="1">KU_202001</strain>
    </source>
</reference>
<evidence type="ECO:0000313" key="1">
    <source>
        <dbReference type="EMBL" id="KAI4809833.1"/>
    </source>
</evidence>
<accession>A0ACB9W9A3</accession>
<dbReference type="Proteomes" id="UP001057452">
    <property type="component" value="Chromosome 17"/>
</dbReference>
<protein>
    <submittedName>
        <fullName evidence="1">Uncharacterized protein</fullName>
    </submittedName>
</protein>